<keyword evidence="3 5" id="KW-1133">Transmembrane helix</keyword>
<accession>A0ABW9VC64</accession>
<evidence type="ECO:0000256" key="3">
    <source>
        <dbReference type="ARBA" id="ARBA00022989"/>
    </source>
</evidence>
<dbReference type="RefSeq" id="WP_160992562.1">
    <property type="nucleotide sequence ID" value="NZ_WWCO01000024.1"/>
</dbReference>
<gene>
    <name evidence="7" type="ORF">GTP38_23110</name>
</gene>
<evidence type="ECO:0000313" key="8">
    <source>
        <dbReference type="Proteomes" id="UP000449678"/>
    </source>
</evidence>
<keyword evidence="4 5" id="KW-0472">Membrane</keyword>
<reference evidence="7 8" key="1">
    <citation type="submission" date="2019-12" db="EMBL/GenBank/DDBJ databases">
        <title>Novel species isolated from a subtropical stream in China.</title>
        <authorList>
            <person name="Lu H."/>
        </authorList>
    </citation>
    <scope>NUCLEOTIDE SEQUENCE [LARGE SCALE GENOMIC DNA]</scope>
    <source>
        <strain evidence="7 8">FT94W</strain>
    </source>
</reference>
<evidence type="ECO:0000256" key="2">
    <source>
        <dbReference type="ARBA" id="ARBA00022692"/>
    </source>
</evidence>
<feature type="transmembrane region" description="Helical" evidence="5">
    <location>
        <begin position="99"/>
        <end position="119"/>
    </location>
</feature>
<feature type="domain" description="GtrA/DPMS transmembrane" evidence="6">
    <location>
        <begin position="14"/>
        <end position="124"/>
    </location>
</feature>
<feature type="transmembrane region" description="Helical" evidence="5">
    <location>
        <begin position="72"/>
        <end position="93"/>
    </location>
</feature>
<evidence type="ECO:0000259" key="6">
    <source>
        <dbReference type="Pfam" id="PF04138"/>
    </source>
</evidence>
<keyword evidence="2 5" id="KW-0812">Transmembrane</keyword>
<evidence type="ECO:0000313" key="7">
    <source>
        <dbReference type="EMBL" id="MYM37221.1"/>
    </source>
</evidence>
<dbReference type="Proteomes" id="UP000449678">
    <property type="component" value="Unassembled WGS sequence"/>
</dbReference>
<comment type="subcellular location">
    <subcellularLocation>
        <location evidence="1">Membrane</location>
        <topology evidence="1">Multi-pass membrane protein</topology>
    </subcellularLocation>
</comment>
<feature type="transmembrane region" description="Helical" evidence="5">
    <location>
        <begin position="39"/>
        <end position="60"/>
    </location>
</feature>
<dbReference type="InterPro" id="IPR007267">
    <property type="entry name" value="GtrA_DPMS_TM"/>
</dbReference>
<evidence type="ECO:0000256" key="1">
    <source>
        <dbReference type="ARBA" id="ARBA00004141"/>
    </source>
</evidence>
<evidence type="ECO:0000256" key="4">
    <source>
        <dbReference type="ARBA" id="ARBA00023136"/>
    </source>
</evidence>
<evidence type="ECO:0000256" key="5">
    <source>
        <dbReference type="SAM" id="Phobius"/>
    </source>
</evidence>
<proteinExistence type="predicted"/>
<comment type="caution">
    <text evidence="7">The sequence shown here is derived from an EMBL/GenBank/DDBJ whole genome shotgun (WGS) entry which is preliminary data.</text>
</comment>
<protein>
    <submittedName>
        <fullName evidence="7">GtrA family protein</fullName>
    </submittedName>
</protein>
<organism evidence="7 8">
    <name type="scientific">Duganella lactea</name>
    <dbReference type="NCBI Taxonomy" id="2692173"/>
    <lineage>
        <taxon>Bacteria</taxon>
        <taxon>Pseudomonadati</taxon>
        <taxon>Pseudomonadota</taxon>
        <taxon>Betaproteobacteria</taxon>
        <taxon>Burkholderiales</taxon>
        <taxon>Oxalobacteraceae</taxon>
        <taxon>Telluria group</taxon>
        <taxon>Duganella</taxon>
    </lineage>
</organism>
<feature type="transmembrane region" description="Helical" evidence="5">
    <location>
        <begin position="12"/>
        <end position="33"/>
    </location>
</feature>
<dbReference type="EMBL" id="WWCO01000024">
    <property type="protein sequence ID" value="MYM37221.1"/>
    <property type="molecule type" value="Genomic_DNA"/>
</dbReference>
<keyword evidence="8" id="KW-1185">Reference proteome</keyword>
<sequence>MTRPARPAPQWLLYLTGGVLSAVVDVGLLQLLLSGGCPLALATAGGFLAGLLLNFTFHARYTFGTSYSGATLARYLCVVAANYLLTLACVGAADSLLHLAVLGKLASLPLVAASGFLLGKHWVFR</sequence>
<dbReference type="Pfam" id="PF04138">
    <property type="entry name" value="GtrA_DPMS_TM"/>
    <property type="match status" value="1"/>
</dbReference>
<name>A0ABW9VC64_9BURK</name>